<dbReference type="AlphaFoldDB" id="A0A8I2H9W9"/>
<evidence type="ECO:0000313" key="3">
    <source>
        <dbReference type="EMBL" id="NLR21645.1"/>
    </source>
</evidence>
<keyword evidence="6" id="KW-1185">Reference proteome</keyword>
<sequence>MSRQAILSALTQVPVEKPVTSPAIVEVEPPKITTVKAPLRDDDLWQHIRQKLSFNTASHPRLDKRIKWYLSQPNYLNVVNKRAAPYFYHVVKKVERKGLPIEIALLPFVESDFRPKAKSQQNAVGVWQLVDATAYHFGIKKDEWYDGRQDVLASTDAALDYLLYLHERFDGDWLHALAAYNSGEGRVKKAIAKNRKAGKSTHFWHLTLPKETADYVPKLLALSHLLKTSPKGFKIPSLPNKATTSILDIGQQFDVNQLAKLSGIKKRQLYALNQGILKHRSSPNGPHKVLLPLSEQTLLKSAFFRENFSQGYTVKANDTLYRIALNAGMSVNALKALNNKRSDLIRVGEKLLVSESNEQLDLLIDYDVSPYIKEIKAKPIPQVEHHHTIKQGESLWTISRHYKVAVKDLLNWNSLTAQSLLKPGKVLMVFLPAPAAPKSNKTQPASSSISSIEALQSILRHGKPKQSESPN</sequence>
<dbReference type="GO" id="GO:0000270">
    <property type="term" value="P:peptidoglycan metabolic process"/>
    <property type="evidence" value="ECO:0007669"/>
    <property type="project" value="InterPro"/>
</dbReference>
<dbReference type="InterPro" id="IPR023346">
    <property type="entry name" value="Lysozyme-like_dom_sf"/>
</dbReference>
<protein>
    <submittedName>
        <fullName evidence="4">LysM peptidoglycan-binding domain-containing protein</fullName>
    </submittedName>
    <submittedName>
        <fullName evidence="3">Transglycosylase SLT domain-containing protein</fullName>
    </submittedName>
</protein>
<evidence type="ECO:0000313" key="6">
    <source>
        <dbReference type="Proteomes" id="UP001304419"/>
    </source>
</evidence>
<dbReference type="SUPFAM" id="SSF54106">
    <property type="entry name" value="LysM domain"/>
    <property type="match status" value="2"/>
</dbReference>
<feature type="domain" description="LysM" evidence="2">
    <location>
        <begin position="310"/>
        <end position="353"/>
    </location>
</feature>
<dbReference type="GO" id="GO:0008932">
    <property type="term" value="F:lytic endotransglycosylase activity"/>
    <property type="evidence" value="ECO:0007669"/>
    <property type="project" value="TreeGrafter"/>
</dbReference>
<dbReference type="PANTHER" id="PTHR33734:SF22">
    <property type="entry name" value="MEMBRANE-BOUND LYTIC MUREIN TRANSGLYCOSYLASE D"/>
    <property type="match status" value="1"/>
</dbReference>
<dbReference type="PROSITE" id="PS00922">
    <property type="entry name" value="TRANSGLYCOSYLASE"/>
    <property type="match status" value="1"/>
</dbReference>
<evidence type="ECO:0000256" key="1">
    <source>
        <dbReference type="ARBA" id="ARBA00007734"/>
    </source>
</evidence>
<dbReference type="PANTHER" id="PTHR33734">
    <property type="entry name" value="LYSM DOMAIN-CONTAINING GPI-ANCHORED PROTEIN 2"/>
    <property type="match status" value="1"/>
</dbReference>
<dbReference type="CDD" id="cd00118">
    <property type="entry name" value="LysM"/>
    <property type="match status" value="2"/>
</dbReference>
<dbReference type="InterPro" id="IPR000189">
    <property type="entry name" value="Transglyc_AS"/>
</dbReference>
<accession>A0A8I2H9W9</accession>
<proteinExistence type="inferred from homology"/>
<comment type="similarity">
    <text evidence="1">Belongs to the transglycosylase Slt family.</text>
</comment>
<dbReference type="PROSITE" id="PS51782">
    <property type="entry name" value="LYSM"/>
    <property type="match status" value="2"/>
</dbReference>
<evidence type="ECO:0000313" key="4">
    <source>
        <dbReference type="EMBL" id="WOX30525.1"/>
    </source>
</evidence>
<name>A0A8I2H9W9_9GAMM</name>
<dbReference type="GO" id="GO:0016020">
    <property type="term" value="C:membrane"/>
    <property type="evidence" value="ECO:0007669"/>
    <property type="project" value="InterPro"/>
</dbReference>
<dbReference type="EMBL" id="CP137578">
    <property type="protein sequence ID" value="WOX30525.1"/>
    <property type="molecule type" value="Genomic_DNA"/>
</dbReference>
<dbReference type="Gene3D" id="3.10.350.10">
    <property type="entry name" value="LysM domain"/>
    <property type="match status" value="2"/>
</dbReference>
<gene>
    <name evidence="3" type="ORF">F9Y85_09995</name>
    <name evidence="4" type="ORF">R5H13_16400</name>
</gene>
<reference evidence="3" key="1">
    <citation type="submission" date="2019-10" db="EMBL/GenBank/DDBJ databases">
        <authorList>
            <person name="Paulsen S."/>
        </authorList>
    </citation>
    <scope>NUCLEOTIDE SEQUENCE</scope>
    <source>
        <strain evidence="3">LMG 19692</strain>
    </source>
</reference>
<evidence type="ECO:0000259" key="2">
    <source>
        <dbReference type="PROSITE" id="PS51782"/>
    </source>
</evidence>
<dbReference type="InterPro" id="IPR008258">
    <property type="entry name" value="Transglycosylase_SLT_dom_1"/>
</dbReference>
<dbReference type="Proteomes" id="UP000646877">
    <property type="component" value="Unassembled WGS sequence"/>
</dbReference>
<dbReference type="InterPro" id="IPR018392">
    <property type="entry name" value="LysM"/>
</dbReference>
<evidence type="ECO:0000313" key="5">
    <source>
        <dbReference type="Proteomes" id="UP000646877"/>
    </source>
</evidence>
<dbReference type="SUPFAM" id="SSF53955">
    <property type="entry name" value="Lysozyme-like"/>
    <property type="match status" value="1"/>
</dbReference>
<reference evidence="4 6" key="2">
    <citation type="submission" date="2023-10" db="EMBL/GenBank/DDBJ databases">
        <title>To unveil natural product biosynthetic capacity in Pseudoalteromonas.</title>
        <authorList>
            <person name="Wang J."/>
        </authorList>
    </citation>
    <scope>NUCLEOTIDE SEQUENCE [LARGE SCALE GENOMIC DNA]</scope>
    <source>
        <strain evidence="4 6">DSM 15914</strain>
    </source>
</reference>
<dbReference type="Proteomes" id="UP001304419">
    <property type="component" value="Chromosome 1"/>
</dbReference>
<dbReference type="CDD" id="cd16894">
    <property type="entry name" value="MltD-like"/>
    <property type="match status" value="1"/>
</dbReference>
<dbReference type="InterPro" id="IPR036779">
    <property type="entry name" value="LysM_dom_sf"/>
</dbReference>
<dbReference type="Pfam" id="PF01476">
    <property type="entry name" value="LysM"/>
    <property type="match status" value="2"/>
</dbReference>
<dbReference type="Gene3D" id="1.10.530.10">
    <property type="match status" value="1"/>
</dbReference>
<dbReference type="EMBL" id="WEIA01000005">
    <property type="protein sequence ID" value="NLR21645.1"/>
    <property type="molecule type" value="Genomic_DNA"/>
</dbReference>
<dbReference type="Pfam" id="PF01464">
    <property type="entry name" value="SLT"/>
    <property type="match status" value="1"/>
</dbReference>
<dbReference type="SMART" id="SM00257">
    <property type="entry name" value="LysM"/>
    <property type="match status" value="2"/>
</dbReference>
<feature type="domain" description="LysM" evidence="2">
    <location>
        <begin position="385"/>
        <end position="429"/>
    </location>
</feature>
<organism evidence="3 5">
    <name type="scientific">Pseudoalteromonas maricaloris</name>
    <dbReference type="NCBI Taxonomy" id="184924"/>
    <lineage>
        <taxon>Bacteria</taxon>
        <taxon>Pseudomonadati</taxon>
        <taxon>Pseudomonadota</taxon>
        <taxon>Gammaproteobacteria</taxon>
        <taxon>Alteromonadales</taxon>
        <taxon>Pseudoalteromonadaceae</taxon>
        <taxon>Pseudoalteromonas</taxon>
    </lineage>
</organism>